<reference evidence="3" key="2">
    <citation type="submission" date="2016-06" db="UniProtKB">
        <authorList>
            <consortium name="WormBaseParasite"/>
        </authorList>
    </citation>
    <scope>IDENTIFICATION</scope>
</reference>
<reference evidence="2" key="1">
    <citation type="submission" date="2014-05" db="EMBL/GenBank/DDBJ databases">
        <title>The genome and life-stage specific transcriptomes of Globodera pallida elucidate key aspects of plant parasitism by a cyst nematode.</title>
        <authorList>
            <person name="Cotton J.A."/>
            <person name="Lilley C.J."/>
            <person name="Jones L.M."/>
            <person name="Kikuchi T."/>
            <person name="Reid A.J."/>
            <person name="Thorpe P."/>
            <person name="Tsai I.J."/>
            <person name="Beasley H."/>
            <person name="Blok V."/>
            <person name="Cock P.J.A."/>
            <person name="Van den Akker S.E."/>
            <person name="Holroyd N."/>
            <person name="Hunt M."/>
            <person name="Mantelin S."/>
            <person name="Naghra H."/>
            <person name="Pain A."/>
            <person name="Palomares-Rius J.E."/>
            <person name="Zarowiecki M."/>
            <person name="Berriman M."/>
            <person name="Jones J.T."/>
            <person name="Urwin P.E."/>
        </authorList>
    </citation>
    <scope>NUCLEOTIDE SEQUENCE [LARGE SCALE GENOMIC DNA]</scope>
    <source>
        <strain evidence="2">Lindley</strain>
    </source>
</reference>
<organism evidence="2 3">
    <name type="scientific">Globodera pallida</name>
    <name type="common">Potato cyst nematode worm</name>
    <name type="synonym">Heterodera pallida</name>
    <dbReference type="NCBI Taxonomy" id="36090"/>
    <lineage>
        <taxon>Eukaryota</taxon>
        <taxon>Metazoa</taxon>
        <taxon>Ecdysozoa</taxon>
        <taxon>Nematoda</taxon>
        <taxon>Chromadorea</taxon>
        <taxon>Rhabditida</taxon>
        <taxon>Tylenchina</taxon>
        <taxon>Tylenchomorpha</taxon>
        <taxon>Tylenchoidea</taxon>
        <taxon>Heteroderidae</taxon>
        <taxon>Heteroderinae</taxon>
        <taxon>Globodera</taxon>
    </lineage>
</organism>
<accession>A0A183CAQ8</accession>
<name>A0A183CAQ8_GLOPA</name>
<dbReference type="AlphaFoldDB" id="A0A183CAQ8"/>
<evidence type="ECO:0000256" key="1">
    <source>
        <dbReference type="SAM" id="MobiDB-lite"/>
    </source>
</evidence>
<dbReference type="Proteomes" id="UP000050741">
    <property type="component" value="Unassembled WGS sequence"/>
</dbReference>
<protein>
    <submittedName>
        <fullName evidence="3">BMERB domain-containing protein</fullName>
    </submittedName>
</protein>
<keyword evidence="2" id="KW-1185">Reference proteome</keyword>
<sequence>MMISRRKEELDLALVNFPLKKQAMMLEEQLQELRERRMAILAELNSEETPEVQREHFAQRIQRDNEEISHMQTQSVVQGRDGRRRPQKISELGNRNSGA</sequence>
<feature type="region of interest" description="Disordered" evidence="1">
    <location>
        <begin position="63"/>
        <end position="99"/>
    </location>
</feature>
<dbReference type="WBParaSite" id="GPLIN_000995900">
    <property type="protein sequence ID" value="GPLIN_000995900"/>
    <property type="gene ID" value="GPLIN_000995900"/>
</dbReference>
<evidence type="ECO:0000313" key="3">
    <source>
        <dbReference type="WBParaSite" id="GPLIN_000995900"/>
    </source>
</evidence>
<proteinExistence type="predicted"/>
<evidence type="ECO:0000313" key="2">
    <source>
        <dbReference type="Proteomes" id="UP000050741"/>
    </source>
</evidence>